<reference evidence="2" key="2">
    <citation type="submission" date="2020-09" db="EMBL/GenBank/DDBJ databases">
        <authorList>
            <person name="Sun Q."/>
            <person name="Zhou Y."/>
        </authorList>
    </citation>
    <scope>NUCLEOTIDE SEQUENCE</scope>
    <source>
        <strain evidence="2">CGMCC 1.12924</strain>
    </source>
</reference>
<dbReference type="Proteomes" id="UP000652231">
    <property type="component" value="Unassembled WGS sequence"/>
</dbReference>
<proteinExistence type="predicted"/>
<keyword evidence="1" id="KW-0812">Transmembrane</keyword>
<evidence type="ECO:0000256" key="1">
    <source>
        <dbReference type="SAM" id="Phobius"/>
    </source>
</evidence>
<evidence type="ECO:0000313" key="2">
    <source>
        <dbReference type="EMBL" id="GGD91010.1"/>
    </source>
</evidence>
<dbReference type="RefSeq" id="WP_188440872.1">
    <property type="nucleotide sequence ID" value="NZ_BMGK01000005.1"/>
</dbReference>
<accession>A0A8J2Y985</accession>
<keyword evidence="1" id="KW-0472">Membrane</keyword>
<feature type="transmembrane region" description="Helical" evidence="1">
    <location>
        <begin position="85"/>
        <end position="108"/>
    </location>
</feature>
<gene>
    <name evidence="2" type="ORF">GCM10011312_13510</name>
</gene>
<evidence type="ECO:0000313" key="3">
    <source>
        <dbReference type="Proteomes" id="UP000652231"/>
    </source>
</evidence>
<dbReference type="AlphaFoldDB" id="A0A8J2Y985"/>
<organism evidence="2 3">
    <name type="scientific">Planktosalinus lacus</name>
    <dbReference type="NCBI Taxonomy" id="1526573"/>
    <lineage>
        <taxon>Bacteria</taxon>
        <taxon>Pseudomonadati</taxon>
        <taxon>Bacteroidota</taxon>
        <taxon>Flavobacteriia</taxon>
        <taxon>Flavobacteriales</taxon>
        <taxon>Flavobacteriaceae</taxon>
        <taxon>Planktosalinus</taxon>
    </lineage>
</organism>
<name>A0A8J2Y985_9FLAO</name>
<reference evidence="2" key="1">
    <citation type="journal article" date="2014" name="Int. J. Syst. Evol. Microbiol.">
        <title>Complete genome sequence of Corynebacterium casei LMG S-19264T (=DSM 44701T), isolated from a smear-ripened cheese.</title>
        <authorList>
            <consortium name="US DOE Joint Genome Institute (JGI-PGF)"/>
            <person name="Walter F."/>
            <person name="Albersmeier A."/>
            <person name="Kalinowski J."/>
            <person name="Ruckert C."/>
        </authorList>
    </citation>
    <scope>NUCLEOTIDE SEQUENCE</scope>
    <source>
        <strain evidence="2">CGMCC 1.12924</strain>
    </source>
</reference>
<sequence>MNRRTKIILTLLLVAQMIGLRVLSYFPEFVEKYYSLGIFPVLSRISRYLFGWIPFSVGDLFYSALVILALRWLYFNIKRITKKPVGFFLDITATLSIAYFVFNVMWGFNYYRVPLHQTLKVDREYTTEELVSFTEQLILKASELHNSLAENDSVKVQIPYTHSEIFNISTNGYETLSKRFPSFSYHPISIKASTWSLGLTYMGYSGYYNPFTAEAQVNDMILGHRFAVVTCHEKAHQLGYAAENEANFLAYLSATHNKDTYFEYTGTIFALRYCVNELARRDMKLYEEIIETVPFGILESYREVREFWNSYSGPTEWVSKVFFDTFLKANNQEKGLKSYSYMVALLVNYHKKNAL</sequence>
<feature type="transmembrane region" description="Helical" evidence="1">
    <location>
        <begin position="48"/>
        <end position="73"/>
    </location>
</feature>
<dbReference type="Pfam" id="PF12725">
    <property type="entry name" value="DUF3810"/>
    <property type="match status" value="1"/>
</dbReference>
<protein>
    <recommendedName>
        <fullName evidence="4">DUF3810 domain-containing protein</fullName>
    </recommendedName>
</protein>
<evidence type="ECO:0008006" key="4">
    <source>
        <dbReference type="Google" id="ProtNLM"/>
    </source>
</evidence>
<keyword evidence="1" id="KW-1133">Transmembrane helix</keyword>
<dbReference type="InterPro" id="IPR024294">
    <property type="entry name" value="DUF3810"/>
</dbReference>
<comment type="caution">
    <text evidence="2">The sequence shown here is derived from an EMBL/GenBank/DDBJ whole genome shotgun (WGS) entry which is preliminary data.</text>
</comment>
<keyword evidence="3" id="KW-1185">Reference proteome</keyword>
<dbReference type="EMBL" id="BMGK01000005">
    <property type="protein sequence ID" value="GGD91010.1"/>
    <property type="molecule type" value="Genomic_DNA"/>
</dbReference>